<evidence type="ECO:0008006" key="4">
    <source>
        <dbReference type="Google" id="ProtNLM"/>
    </source>
</evidence>
<dbReference type="Pfam" id="PF00227">
    <property type="entry name" value="Proteasome"/>
    <property type="match status" value="1"/>
</dbReference>
<dbReference type="SUPFAM" id="SSF56235">
    <property type="entry name" value="N-terminal nucleophile aminohydrolases (Ntn hydrolases)"/>
    <property type="match status" value="1"/>
</dbReference>
<dbReference type="Proteomes" id="UP000626109">
    <property type="component" value="Unassembled WGS sequence"/>
</dbReference>
<dbReference type="GO" id="GO:0005839">
    <property type="term" value="C:proteasome core complex"/>
    <property type="evidence" value="ECO:0007669"/>
    <property type="project" value="InterPro"/>
</dbReference>
<dbReference type="InterPro" id="IPR001353">
    <property type="entry name" value="Proteasome_sua/b"/>
</dbReference>
<feature type="non-terminal residue" evidence="2">
    <location>
        <position position="119"/>
    </location>
</feature>
<sequence length="119" mass="13511">TNYSKQQQDNNKTTTKRQPTVIRSTLRLVYRAREIASKFKDKNAYEIPVHYLALKLANIGQVYTQHAYMRPYGVSTMLVSIDQEKGPSLYQIDPAGNYYGYKAAAAGTKDQEAMNALEK</sequence>
<proteinExistence type="predicted"/>
<protein>
    <recommendedName>
        <fullName evidence="4">Proteasome subunit alpha type</fullName>
    </recommendedName>
</protein>
<organism evidence="2 3">
    <name type="scientific">Polarella glacialis</name>
    <name type="common">Dinoflagellate</name>
    <dbReference type="NCBI Taxonomy" id="89957"/>
    <lineage>
        <taxon>Eukaryota</taxon>
        <taxon>Sar</taxon>
        <taxon>Alveolata</taxon>
        <taxon>Dinophyceae</taxon>
        <taxon>Suessiales</taxon>
        <taxon>Suessiaceae</taxon>
        <taxon>Polarella</taxon>
    </lineage>
</organism>
<comment type="caution">
    <text evidence="2">The sequence shown here is derived from an EMBL/GenBank/DDBJ whole genome shotgun (WGS) entry which is preliminary data.</text>
</comment>
<dbReference type="AlphaFoldDB" id="A0A813J2X8"/>
<evidence type="ECO:0000313" key="2">
    <source>
        <dbReference type="EMBL" id="CAE8662322.1"/>
    </source>
</evidence>
<dbReference type="EMBL" id="CAJNNW010018069">
    <property type="protein sequence ID" value="CAE8662322.1"/>
    <property type="molecule type" value="Genomic_DNA"/>
</dbReference>
<keyword evidence="1" id="KW-0647">Proteasome</keyword>
<evidence type="ECO:0000256" key="1">
    <source>
        <dbReference type="ARBA" id="ARBA00022942"/>
    </source>
</evidence>
<name>A0A813J2X8_POLGL</name>
<accession>A0A813J2X8</accession>
<dbReference type="Gene3D" id="3.60.20.10">
    <property type="entry name" value="Glutamine Phosphoribosylpyrophosphate, subunit 1, domain 1"/>
    <property type="match status" value="1"/>
</dbReference>
<dbReference type="InterPro" id="IPR029055">
    <property type="entry name" value="Ntn_hydrolases_N"/>
</dbReference>
<dbReference type="GO" id="GO:0051603">
    <property type="term" value="P:proteolysis involved in protein catabolic process"/>
    <property type="evidence" value="ECO:0007669"/>
    <property type="project" value="InterPro"/>
</dbReference>
<dbReference type="PANTHER" id="PTHR11599">
    <property type="entry name" value="PROTEASOME SUBUNIT ALPHA/BETA"/>
    <property type="match status" value="1"/>
</dbReference>
<reference evidence="2" key="1">
    <citation type="submission" date="2021-02" db="EMBL/GenBank/DDBJ databases">
        <authorList>
            <person name="Dougan E. K."/>
            <person name="Rhodes N."/>
            <person name="Thang M."/>
            <person name="Chan C."/>
        </authorList>
    </citation>
    <scope>NUCLEOTIDE SEQUENCE</scope>
</reference>
<gene>
    <name evidence="2" type="ORF">PGLA2088_LOCUS14823</name>
</gene>
<evidence type="ECO:0000313" key="3">
    <source>
        <dbReference type="Proteomes" id="UP000626109"/>
    </source>
</evidence>
<dbReference type="InterPro" id="IPR050115">
    <property type="entry name" value="Proteasome_alpha"/>
</dbReference>
<feature type="non-terminal residue" evidence="2">
    <location>
        <position position="1"/>
    </location>
</feature>